<accession>A0A502E392</accession>
<name>A0A502E392_9BURK</name>
<organism evidence="1 2">
    <name type="scientific">Variovorax guangxiensis</name>
    <dbReference type="NCBI Taxonomy" id="1775474"/>
    <lineage>
        <taxon>Bacteria</taxon>
        <taxon>Pseudomonadati</taxon>
        <taxon>Pseudomonadota</taxon>
        <taxon>Betaproteobacteria</taxon>
        <taxon>Burkholderiales</taxon>
        <taxon>Comamonadaceae</taxon>
        <taxon>Variovorax</taxon>
    </lineage>
</organism>
<evidence type="ECO:0000313" key="2">
    <source>
        <dbReference type="Proteomes" id="UP000319212"/>
    </source>
</evidence>
<proteinExistence type="predicted"/>
<dbReference type="EMBL" id="RCZI01000001">
    <property type="protein sequence ID" value="TPG30971.1"/>
    <property type="molecule type" value="Genomic_DNA"/>
</dbReference>
<reference evidence="1 2" key="1">
    <citation type="journal article" date="2019" name="Environ. Microbiol.">
        <title>Species interactions and distinct microbial communities in high Arctic permafrost affected cryosols are associated with the CH4 and CO2 gas fluxes.</title>
        <authorList>
            <person name="Altshuler I."/>
            <person name="Hamel J."/>
            <person name="Turney S."/>
            <person name="Magnuson E."/>
            <person name="Levesque R."/>
            <person name="Greer C."/>
            <person name="Whyte L.G."/>
        </authorList>
    </citation>
    <scope>NUCLEOTIDE SEQUENCE [LARGE SCALE GENOMIC DNA]</scope>
    <source>
        <strain evidence="1 2">S06.C</strain>
    </source>
</reference>
<dbReference type="OrthoDB" id="5441924at2"/>
<protein>
    <submittedName>
        <fullName evidence="1">Uncharacterized protein</fullName>
    </submittedName>
</protein>
<comment type="caution">
    <text evidence="1">The sequence shown here is derived from an EMBL/GenBank/DDBJ whole genome shotgun (WGS) entry which is preliminary data.</text>
</comment>
<evidence type="ECO:0000313" key="1">
    <source>
        <dbReference type="EMBL" id="TPG30971.1"/>
    </source>
</evidence>
<sequence length="374" mass="40343">MFGLLINQTFAATVSLAGFAYAGDYASIGARFPYSQGFDKSLGTTGVNGLIRQVVTAQPPQGFELDTANLMELKGRDQAISVALVLNGETVSTERFGDYAKVFIQLRAQAMFFDFKSMTVLRAYPFSVAYVDLLDHAPTEAEIAERVRTLYLGASGTAGMLNRFADALSRASLPAQVPRFLQVSQATVSDEVRKLLPAALANQPGVAETWVADMLGEAISSRTGVPILPYAKGYAIGKVMSMRVADGTVFDLKLPEPDYAIAVDLTRFGRFEHAKVAAGTSYIYASKVNIKVQQPLANRMYLDAEFKNGEVKTVPSSQRSVDDFPAYGDSLRGLFTKLSGVLAGGTDPWLKDATASPGIDKQIIATKEVLQSCK</sequence>
<dbReference type="Proteomes" id="UP000319212">
    <property type="component" value="Unassembled WGS sequence"/>
</dbReference>
<gene>
    <name evidence="1" type="ORF">EAH82_00280</name>
</gene>
<dbReference type="AlphaFoldDB" id="A0A502E392"/>